<keyword evidence="1" id="KW-0694">RNA-binding</keyword>
<feature type="region of interest" description="Disordered" evidence="2">
    <location>
        <begin position="1"/>
        <end position="51"/>
    </location>
</feature>
<proteinExistence type="predicted"/>
<dbReference type="OrthoDB" id="6777263at2759"/>
<dbReference type="EMBL" id="CAJFCW020000003">
    <property type="protein sequence ID" value="CAG9106930.1"/>
    <property type="molecule type" value="Genomic_DNA"/>
</dbReference>
<evidence type="ECO:0000313" key="4">
    <source>
        <dbReference type="EMBL" id="CAD5216991.1"/>
    </source>
</evidence>
<dbReference type="InterPro" id="IPR055256">
    <property type="entry name" value="KH_1_KHDC4/BBP-like"/>
</dbReference>
<dbReference type="EMBL" id="CAJFDH010000003">
    <property type="protein sequence ID" value="CAD5216991.1"/>
    <property type="molecule type" value="Genomic_DNA"/>
</dbReference>
<dbReference type="Proteomes" id="UP000614601">
    <property type="component" value="Unassembled WGS sequence"/>
</dbReference>
<dbReference type="GO" id="GO:0003729">
    <property type="term" value="F:mRNA binding"/>
    <property type="evidence" value="ECO:0007669"/>
    <property type="project" value="TreeGrafter"/>
</dbReference>
<protein>
    <recommendedName>
        <fullName evidence="3">K Homology domain-containing protein</fullName>
    </recommendedName>
</protein>
<dbReference type="SMART" id="SM00322">
    <property type="entry name" value="KH"/>
    <property type="match status" value="1"/>
</dbReference>
<dbReference type="SUPFAM" id="SSF54791">
    <property type="entry name" value="Eukaryotic type KH-domain (KH-domain type I)"/>
    <property type="match status" value="1"/>
</dbReference>
<organism evidence="4 5">
    <name type="scientific">Bursaphelenchus okinawaensis</name>
    <dbReference type="NCBI Taxonomy" id="465554"/>
    <lineage>
        <taxon>Eukaryota</taxon>
        <taxon>Metazoa</taxon>
        <taxon>Ecdysozoa</taxon>
        <taxon>Nematoda</taxon>
        <taxon>Chromadorea</taxon>
        <taxon>Rhabditida</taxon>
        <taxon>Tylenchina</taxon>
        <taxon>Tylenchomorpha</taxon>
        <taxon>Aphelenchoidea</taxon>
        <taxon>Aphelenchoididae</taxon>
        <taxon>Bursaphelenchus</taxon>
    </lineage>
</organism>
<dbReference type="InterPro" id="IPR036612">
    <property type="entry name" value="KH_dom_type_1_sf"/>
</dbReference>
<name>A0A811KNT8_9BILA</name>
<evidence type="ECO:0000313" key="5">
    <source>
        <dbReference type="Proteomes" id="UP000614601"/>
    </source>
</evidence>
<gene>
    <name evidence="4" type="ORF">BOKJ2_LOCUS6864</name>
</gene>
<dbReference type="Gene3D" id="3.30.1370.10">
    <property type="entry name" value="K Homology domain, type 1"/>
    <property type="match status" value="1"/>
</dbReference>
<comment type="caution">
    <text evidence="4">The sequence shown here is derived from an EMBL/GenBank/DDBJ whole genome shotgun (WGS) entry which is preliminary data.</text>
</comment>
<dbReference type="PANTHER" id="PTHR11208:SF147">
    <property type="entry name" value="RNA-BINDING PROTEIN ASD-2"/>
    <property type="match status" value="1"/>
</dbReference>
<dbReference type="PANTHER" id="PTHR11208">
    <property type="entry name" value="RNA-BINDING PROTEIN RELATED"/>
    <property type="match status" value="1"/>
</dbReference>
<dbReference type="InterPro" id="IPR004087">
    <property type="entry name" value="KH_dom"/>
</dbReference>
<dbReference type="InterPro" id="IPR045071">
    <property type="entry name" value="BBP-like"/>
</dbReference>
<dbReference type="Pfam" id="PF22675">
    <property type="entry name" value="KH-I_KHDC4-BBP"/>
    <property type="match status" value="1"/>
</dbReference>
<dbReference type="Proteomes" id="UP000783686">
    <property type="component" value="Unassembled WGS sequence"/>
</dbReference>
<reference evidence="4" key="1">
    <citation type="submission" date="2020-09" db="EMBL/GenBank/DDBJ databases">
        <authorList>
            <person name="Kikuchi T."/>
        </authorList>
    </citation>
    <scope>NUCLEOTIDE SEQUENCE</scope>
    <source>
        <strain evidence="4">SH1</strain>
    </source>
</reference>
<dbReference type="AlphaFoldDB" id="A0A811KNT8"/>
<accession>A0A811KNT8</accession>
<evidence type="ECO:0000256" key="2">
    <source>
        <dbReference type="SAM" id="MobiDB-lite"/>
    </source>
</evidence>
<evidence type="ECO:0000256" key="1">
    <source>
        <dbReference type="ARBA" id="ARBA00022884"/>
    </source>
</evidence>
<dbReference type="GO" id="GO:0005634">
    <property type="term" value="C:nucleus"/>
    <property type="evidence" value="ECO:0007669"/>
    <property type="project" value="TreeGrafter"/>
</dbReference>
<sequence>MARVETPPSCQTNPPNVAKPGPILDQVGRPPQCALPSSKPAAGDSTKVEESSVLETVKCILKKKQLRVEKREEPPKKATRPIFEAEPVTEIPVEYLPGLPDGIGANRLSYQSPGRIIKCAKMFVPEVQNYNFIGRIIGPRGMSVRRIEAETSCKYLIRGKGSVKDPVREDSLRGKAGWLHLEEPLHVLVACADVDEKRCSERLAIGVAAVQALLTPTYDEFKRQQLVQLALINGTYRP</sequence>
<feature type="domain" description="K Homology" evidence="3">
    <location>
        <begin position="116"/>
        <end position="196"/>
    </location>
</feature>
<dbReference type="GO" id="GO:0048024">
    <property type="term" value="P:regulation of mRNA splicing, via spliceosome"/>
    <property type="evidence" value="ECO:0007669"/>
    <property type="project" value="TreeGrafter"/>
</dbReference>
<evidence type="ECO:0000259" key="3">
    <source>
        <dbReference type="SMART" id="SM00322"/>
    </source>
</evidence>
<keyword evidence="5" id="KW-1185">Reference proteome</keyword>